<feature type="domain" description="N-acetyltransferase" evidence="1">
    <location>
        <begin position="102"/>
        <end position="234"/>
    </location>
</feature>
<dbReference type="Proteomes" id="UP000294257">
    <property type="component" value="Unassembled WGS sequence"/>
</dbReference>
<protein>
    <submittedName>
        <fullName evidence="2">FR47-like protein</fullName>
    </submittedName>
</protein>
<gene>
    <name evidence="2" type="ORF">EV193_104193</name>
</gene>
<dbReference type="SUPFAM" id="SSF55729">
    <property type="entry name" value="Acyl-CoA N-acyltransferases (Nat)"/>
    <property type="match status" value="1"/>
</dbReference>
<dbReference type="InterPro" id="IPR013653">
    <property type="entry name" value="GCN5-like_dom"/>
</dbReference>
<sequence length="234" mass="24947">MAPDVVPACLAELVRDESLPDLIRRWQTGWGPSRGLPVAEESRGGLHVLIGKPDRHRETFVLDADSDPDSLRRLAEDVADAAEPDWLTVPTTEPEAVKLIAKDAGLVPHGATEYLMSIDLADHPRSAAQPPYAVATGVDGQVITARVTHPSGGDAAAAGVMAVNGWDAVADRIETREEHRRRGLGSVVMSALVAEAVTLGAVTGLLVASQDGQHLYSKLGWIRHADILIFTAPR</sequence>
<dbReference type="Pfam" id="PF08445">
    <property type="entry name" value="FR47"/>
    <property type="match status" value="1"/>
</dbReference>
<evidence type="ECO:0000259" key="1">
    <source>
        <dbReference type="PROSITE" id="PS51186"/>
    </source>
</evidence>
<keyword evidence="3" id="KW-1185">Reference proteome</keyword>
<reference evidence="2 3" key="1">
    <citation type="submission" date="2019-02" db="EMBL/GenBank/DDBJ databases">
        <title>Genomic Encyclopedia of Type Strains, Phase IV (KMG-IV): sequencing the most valuable type-strain genomes for metagenomic binning, comparative biology and taxonomic classification.</title>
        <authorList>
            <person name="Goeker M."/>
        </authorList>
    </citation>
    <scope>NUCLEOTIDE SEQUENCE [LARGE SCALE GENOMIC DNA]</scope>
    <source>
        <strain evidence="2 3">DSM 101727</strain>
    </source>
</reference>
<comment type="caution">
    <text evidence="2">The sequence shown here is derived from an EMBL/GenBank/DDBJ whole genome shotgun (WGS) entry which is preliminary data.</text>
</comment>
<dbReference type="EMBL" id="SGWQ01000004">
    <property type="protein sequence ID" value="RZS38982.1"/>
    <property type="molecule type" value="Genomic_DNA"/>
</dbReference>
<evidence type="ECO:0000313" key="3">
    <source>
        <dbReference type="Proteomes" id="UP000294257"/>
    </source>
</evidence>
<dbReference type="AlphaFoldDB" id="A0A4Q7KU44"/>
<evidence type="ECO:0000313" key="2">
    <source>
        <dbReference type="EMBL" id="RZS38982.1"/>
    </source>
</evidence>
<accession>A0A4Q7KU44</accession>
<organism evidence="2 3">
    <name type="scientific">Herbihabitans rhizosphaerae</name>
    <dbReference type="NCBI Taxonomy" id="1872711"/>
    <lineage>
        <taxon>Bacteria</taxon>
        <taxon>Bacillati</taxon>
        <taxon>Actinomycetota</taxon>
        <taxon>Actinomycetes</taxon>
        <taxon>Pseudonocardiales</taxon>
        <taxon>Pseudonocardiaceae</taxon>
        <taxon>Herbihabitans</taxon>
    </lineage>
</organism>
<dbReference type="InterPro" id="IPR000182">
    <property type="entry name" value="GNAT_dom"/>
</dbReference>
<proteinExistence type="predicted"/>
<dbReference type="GO" id="GO:0016747">
    <property type="term" value="F:acyltransferase activity, transferring groups other than amino-acyl groups"/>
    <property type="evidence" value="ECO:0007669"/>
    <property type="project" value="InterPro"/>
</dbReference>
<dbReference type="Gene3D" id="3.40.630.30">
    <property type="match status" value="1"/>
</dbReference>
<name>A0A4Q7KU44_9PSEU</name>
<dbReference type="InterPro" id="IPR016181">
    <property type="entry name" value="Acyl_CoA_acyltransferase"/>
</dbReference>
<dbReference type="PROSITE" id="PS51186">
    <property type="entry name" value="GNAT"/>
    <property type="match status" value="1"/>
</dbReference>